<dbReference type="OrthoDB" id="5421041at2759"/>
<reference evidence="1 2" key="1">
    <citation type="submission" date="2017-03" db="EMBL/GenBank/DDBJ databases">
        <title>Genomes of endolithic fungi from Antarctica.</title>
        <authorList>
            <person name="Coleine C."/>
            <person name="Masonjones S."/>
            <person name="Stajich J.E."/>
        </authorList>
    </citation>
    <scope>NUCLEOTIDE SEQUENCE [LARGE SCALE GENOMIC DNA]</scope>
    <source>
        <strain evidence="1 2">CCFEE 5184</strain>
    </source>
</reference>
<organism evidence="1 2">
    <name type="scientific">Friedmanniomyces simplex</name>
    <dbReference type="NCBI Taxonomy" id="329884"/>
    <lineage>
        <taxon>Eukaryota</taxon>
        <taxon>Fungi</taxon>
        <taxon>Dikarya</taxon>
        <taxon>Ascomycota</taxon>
        <taxon>Pezizomycotina</taxon>
        <taxon>Dothideomycetes</taxon>
        <taxon>Dothideomycetidae</taxon>
        <taxon>Mycosphaerellales</taxon>
        <taxon>Teratosphaeriaceae</taxon>
        <taxon>Friedmanniomyces</taxon>
    </lineage>
</organism>
<proteinExistence type="predicted"/>
<gene>
    <name evidence="1" type="ORF">B0A55_12905</name>
</gene>
<name>A0A4U0WQP1_9PEZI</name>
<evidence type="ECO:0000313" key="2">
    <source>
        <dbReference type="Proteomes" id="UP000309340"/>
    </source>
</evidence>
<comment type="caution">
    <text evidence="1">The sequence shown here is derived from an EMBL/GenBank/DDBJ whole genome shotgun (WGS) entry which is preliminary data.</text>
</comment>
<dbReference type="AlphaFoldDB" id="A0A4U0WQP1"/>
<accession>A0A4U0WQP1</accession>
<sequence>MEAPIIRSNLLSNKADVNAAFTTEDLRVPRSCLLYEPGQAKAATTLAFLPWPSTTVIIISAFTVRLVIDRAGQNKSLWDTSRKATGWTRAVPLPQSNSDAAKRMRSVVVMGTSRRLRSSLPTRRDVANALHAFNALDALDALAALAALAALDARDALVAFEATEAIDAFDATEAIDAFDATEAIDAFDATEATDACWSPRR</sequence>
<dbReference type="EMBL" id="NAJQ01000886">
    <property type="protein sequence ID" value="TKA63975.1"/>
    <property type="molecule type" value="Genomic_DNA"/>
</dbReference>
<keyword evidence="2" id="KW-1185">Reference proteome</keyword>
<dbReference type="Proteomes" id="UP000309340">
    <property type="component" value="Unassembled WGS sequence"/>
</dbReference>
<protein>
    <submittedName>
        <fullName evidence="1">Uncharacterized protein</fullName>
    </submittedName>
</protein>
<evidence type="ECO:0000313" key="1">
    <source>
        <dbReference type="EMBL" id="TKA63975.1"/>
    </source>
</evidence>